<reference evidence="2" key="2">
    <citation type="journal article" date="2023" name="IMA Fungus">
        <title>Comparative genomic study of the Penicillium genus elucidates a diverse pangenome and 15 lateral gene transfer events.</title>
        <authorList>
            <person name="Petersen C."/>
            <person name="Sorensen T."/>
            <person name="Nielsen M.R."/>
            <person name="Sondergaard T.E."/>
            <person name="Sorensen J.L."/>
            <person name="Fitzpatrick D.A."/>
            <person name="Frisvad J.C."/>
            <person name="Nielsen K.L."/>
        </authorList>
    </citation>
    <scope>NUCLEOTIDE SEQUENCE</scope>
    <source>
        <strain evidence="2">IBT 15544</strain>
    </source>
</reference>
<protein>
    <recommendedName>
        <fullName evidence="4">Dienelactone hydrolase</fullName>
    </recommendedName>
</protein>
<keyword evidence="1" id="KW-0175">Coiled coil</keyword>
<name>A0A9W9MCG9_9EURO</name>
<dbReference type="SUPFAM" id="SSF54427">
    <property type="entry name" value="NTF2-like"/>
    <property type="match status" value="1"/>
</dbReference>
<keyword evidence="3" id="KW-1185">Reference proteome</keyword>
<dbReference type="Proteomes" id="UP001150904">
    <property type="component" value="Unassembled WGS sequence"/>
</dbReference>
<proteinExistence type="predicted"/>
<sequence length="454" mass="50362">MVNVFSRLTRRATSSGSATADAASIKTPLIHGNSLNRTSSASSVKRLRRAPADEPARRRLLLISDTADFDPHITHRFQAEGFEVTFIGFVCSGDSERDRKALENAVHEKEDELEEGERYAIVAYSRPAYYLLGSHHLTTSNTNPFPRLCALIAYYPLTSTDQWTRDYHAGGDQGPACCNTDSIFEPALNTNYLPIQIHLSGHEAKHSTFWPWIGVPSEGDTTYKKRHQCYVYTYPESKAGFAEWSGSVEADDRVSAQLAWSRTMGCLRRAFGVGSNWAVVDIETVWEEYWMRVMAGLDKKVENGAAVEMMVSRGQAHEGNMRGKMDMHEGEGPAVTCVPTKAGGSTPQTLRSFFAETFIPAGPASQHIRLLSRTVGADQIVDEMRFSFRHTAEVPWLLPGVAPTNRDIQVVIIVVASFCADKIVKQSLYWDQADVLVQAGLLDPKLVPRTNVMG</sequence>
<dbReference type="GO" id="GO:0030638">
    <property type="term" value="P:polyketide metabolic process"/>
    <property type="evidence" value="ECO:0007669"/>
    <property type="project" value="InterPro"/>
</dbReference>
<gene>
    <name evidence="2" type="ORF">N7498_008655</name>
</gene>
<dbReference type="InterPro" id="IPR032710">
    <property type="entry name" value="NTF2-like_dom_sf"/>
</dbReference>
<dbReference type="AlphaFoldDB" id="A0A9W9MCG9"/>
<feature type="coiled-coil region" evidence="1">
    <location>
        <begin position="92"/>
        <end position="119"/>
    </location>
</feature>
<organism evidence="2 3">
    <name type="scientific">Penicillium cinerascens</name>
    <dbReference type="NCBI Taxonomy" id="70096"/>
    <lineage>
        <taxon>Eukaryota</taxon>
        <taxon>Fungi</taxon>
        <taxon>Dikarya</taxon>
        <taxon>Ascomycota</taxon>
        <taxon>Pezizomycotina</taxon>
        <taxon>Eurotiomycetes</taxon>
        <taxon>Eurotiomycetidae</taxon>
        <taxon>Eurotiales</taxon>
        <taxon>Aspergillaceae</taxon>
        <taxon>Penicillium</taxon>
    </lineage>
</organism>
<dbReference type="RefSeq" id="XP_058305705.1">
    <property type="nucleotide sequence ID" value="XM_058455717.1"/>
</dbReference>
<evidence type="ECO:0000313" key="2">
    <source>
        <dbReference type="EMBL" id="KAJ5195217.1"/>
    </source>
</evidence>
<reference evidence="2" key="1">
    <citation type="submission" date="2022-12" db="EMBL/GenBank/DDBJ databases">
        <authorList>
            <person name="Petersen C."/>
        </authorList>
    </citation>
    <scope>NUCLEOTIDE SEQUENCE</scope>
    <source>
        <strain evidence="2">IBT 15544</strain>
    </source>
</reference>
<dbReference type="EMBL" id="JAPQKR010000015">
    <property type="protein sequence ID" value="KAJ5195217.1"/>
    <property type="molecule type" value="Genomic_DNA"/>
</dbReference>
<evidence type="ECO:0000256" key="1">
    <source>
        <dbReference type="SAM" id="Coils"/>
    </source>
</evidence>
<dbReference type="GeneID" id="83183018"/>
<dbReference type="PANTHER" id="PTHR38436">
    <property type="entry name" value="POLYKETIDE CYCLASE SNOAL-LIKE DOMAIN"/>
    <property type="match status" value="1"/>
</dbReference>
<accession>A0A9W9MCG9</accession>
<evidence type="ECO:0008006" key="4">
    <source>
        <dbReference type="Google" id="ProtNLM"/>
    </source>
</evidence>
<dbReference type="InterPro" id="IPR009959">
    <property type="entry name" value="Cyclase_SnoaL-like"/>
</dbReference>
<evidence type="ECO:0000313" key="3">
    <source>
        <dbReference type="Proteomes" id="UP001150904"/>
    </source>
</evidence>
<dbReference type="OrthoDB" id="5440at2759"/>
<dbReference type="Gene3D" id="3.10.450.50">
    <property type="match status" value="1"/>
</dbReference>
<comment type="caution">
    <text evidence="2">The sequence shown here is derived from an EMBL/GenBank/DDBJ whole genome shotgun (WGS) entry which is preliminary data.</text>
</comment>
<dbReference type="PANTHER" id="PTHR38436:SF3">
    <property type="entry name" value="CARBOXYMETHYLENEBUTENOLIDASE-RELATED"/>
    <property type="match status" value="1"/>
</dbReference>